<name>A0ABP0TW73_9BRYO</name>
<evidence type="ECO:0000313" key="5">
    <source>
        <dbReference type="EMBL" id="CAK9206603.1"/>
    </source>
</evidence>
<keyword evidence="6" id="KW-1185">Reference proteome</keyword>
<evidence type="ECO:0000313" key="6">
    <source>
        <dbReference type="Proteomes" id="UP001497512"/>
    </source>
</evidence>
<feature type="coiled-coil region" evidence="3">
    <location>
        <begin position="481"/>
        <end position="550"/>
    </location>
</feature>
<dbReference type="Proteomes" id="UP001497512">
    <property type="component" value="Chromosome 15"/>
</dbReference>
<dbReference type="Gene3D" id="1.10.287.1490">
    <property type="match status" value="2"/>
</dbReference>
<evidence type="ECO:0000256" key="1">
    <source>
        <dbReference type="ARBA" id="ARBA00005921"/>
    </source>
</evidence>
<organism evidence="5 6">
    <name type="scientific">Sphagnum troendelagicum</name>
    <dbReference type="NCBI Taxonomy" id="128251"/>
    <lineage>
        <taxon>Eukaryota</taxon>
        <taxon>Viridiplantae</taxon>
        <taxon>Streptophyta</taxon>
        <taxon>Embryophyta</taxon>
        <taxon>Bryophyta</taxon>
        <taxon>Sphagnophytina</taxon>
        <taxon>Sphagnopsida</taxon>
        <taxon>Sphagnales</taxon>
        <taxon>Sphagnaceae</taxon>
        <taxon>Sphagnum</taxon>
    </lineage>
</organism>
<evidence type="ECO:0000256" key="4">
    <source>
        <dbReference type="SAM" id="MobiDB-lite"/>
    </source>
</evidence>
<gene>
    <name evidence="5" type="ORF">CSSPTR1EN2_LOCUS8431</name>
</gene>
<sequence>MEKELTVRRSWPWKKKFNDRFAASPEFKFGGTSPTPPKLFDEQELTRILEDQSRVADEALHEADEKAKAMAKKLEMALSEIAAKDQVVKEHIKVAEDAVIGWEKAEVEAADFKTQLDAAKQQKLGLEDRVKHLEGALKGCTHQLRVVREEQEQCIHEIVVKKTREYDELRAEMNAKLAEASQLLSHTRNELTVSQADANALTLALKEQTADSASLGEAKQCLEMEIRVLKVKLDGVEKDNVTLKHENQILKKDIEMHKGKCEYQRKALDSVSQQNVENVKTIAKLEAECTRLRIALNRKLPSGTVPASRTKQEMNPQGKERGRVSVRGHGGMDAKRIQKTQEHGQENSGAENLSEADILAKKIMAMEEEVVTLQGALDKRTEELQASRIMCAKTASQLSAVEEQLEAVMRAGTPSSGIGRDSDMWAVVPFVEHDESNGVETLKRRDSHNMELMDDFVEMERLAVLQSETATPEAGVETASVASLQQQLSDLEKALADKDQDLQARSASLVHLQHQVDDLEKALEDKAQDLQTANESCRDLNLRLADSAEQIAALQACNDANETSMSNLQAQLDGLIAEQEGGGGAWSLSNHKDVPEGLRLISEAELKGSIAQSELTVALSKLVQTIEVLAQAAAESECFPSALEQLDINATGHIAASMHWKDFQIESALSNLIRVTNNLLQGKTEIVNFIVELAIALNSVMVVGDFCSLKQQVNDSVNERIASTTDLEIAKEEIANFKEELQMARAERAAFESHVQAELERFTDIESQIDHLSSEKRDLELSLSEANQQLKDLKEQLQEVETLLEDYRRQEDLERKEDEMMEDELLELSSSNPGLASCLRVAEADMNQLNEKVAALEVELYRERNRHQEVVAKLEDLQEQIHRGAGHSEHSGSSHGREIEWSQQSMSDDDDMKTARKEREIAAAALAECQRTILALGKQLKVLGIQDLPDASLTATASPTSIQTMTQTMELLRWQTQAVDGMFPGKDIPWSSTPRPRAQSPIPLQNSPDQNGSHSPYRGFPQTGNNGVRSPHSNFDDRVSIPAFAPAQSDLSIPGNTLSTSVLRSVRTLRANSTLKATNGTNFSTNGDNSLLENPGSLSTVSRFYSRSHSETSESN</sequence>
<dbReference type="EMBL" id="OZ019907">
    <property type="protein sequence ID" value="CAK9206603.1"/>
    <property type="molecule type" value="Genomic_DNA"/>
</dbReference>
<protein>
    <submittedName>
        <fullName evidence="5">Uncharacterized protein</fullName>
    </submittedName>
</protein>
<keyword evidence="2 3" id="KW-0175">Coiled coil</keyword>
<feature type="coiled-coil region" evidence="3">
    <location>
        <begin position="727"/>
        <end position="880"/>
    </location>
</feature>
<feature type="coiled-coil region" evidence="3">
    <location>
        <begin position="60"/>
        <end position="190"/>
    </location>
</feature>
<dbReference type="PANTHER" id="PTHR31580">
    <property type="entry name" value="FILAMENT-LIKE PLANT PROTEIN 4"/>
    <property type="match status" value="1"/>
</dbReference>
<accession>A0ABP0TW73</accession>
<comment type="similarity">
    <text evidence="1">Belongs to the FPP family.</text>
</comment>
<feature type="region of interest" description="Disordered" evidence="4">
    <location>
        <begin position="302"/>
        <end position="353"/>
    </location>
</feature>
<feature type="region of interest" description="Disordered" evidence="4">
    <location>
        <begin position="983"/>
        <end position="1037"/>
    </location>
</feature>
<feature type="compositionally biased region" description="Polar residues" evidence="4">
    <location>
        <begin position="1002"/>
        <end position="1014"/>
    </location>
</feature>
<feature type="compositionally biased region" description="Polar residues" evidence="4">
    <location>
        <begin position="1022"/>
        <end position="1033"/>
    </location>
</feature>
<feature type="coiled-coil region" evidence="3">
    <location>
        <begin position="219"/>
        <end position="253"/>
    </location>
</feature>
<dbReference type="Pfam" id="PF05911">
    <property type="entry name" value="FPP"/>
    <property type="match status" value="2"/>
</dbReference>
<proteinExistence type="inferred from homology"/>
<dbReference type="InterPro" id="IPR008587">
    <property type="entry name" value="FPP_plant"/>
</dbReference>
<feature type="compositionally biased region" description="Basic and acidic residues" evidence="4">
    <location>
        <begin position="330"/>
        <end position="345"/>
    </location>
</feature>
<feature type="region of interest" description="Disordered" evidence="4">
    <location>
        <begin position="883"/>
        <end position="910"/>
    </location>
</feature>
<dbReference type="PANTHER" id="PTHR31580:SF4">
    <property type="entry name" value="FILAMENT-LIKE PLANT PROTEIN 6"/>
    <property type="match status" value="1"/>
</dbReference>
<feature type="region of interest" description="Disordered" evidence="4">
    <location>
        <begin position="1077"/>
        <end position="1097"/>
    </location>
</feature>
<reference evidence="5" key="1">
    <citation type="submission" date="2024-02" db="EMBL/GenBank/DDBJ databases">
        <authorList>
            <consortium name="ELIXIR-Norway"/>
            <consortium name="Elixir Norway"/>
        </authorList>
    </citation>
    <scope>NUCLEOTIDE SEQUENCE</scope>
</reference>
<feature type="compositionally biased region" description="Basic and acidic residues" evidence="4">
    <location>
        <begin position="883"/>
        <end position="900"/>
    </location>
</feature>
<evidence type="ECO:0000256" key="3">
    <source>
        <dbReference type="SAM" id="Coils"/>
    </source>
</evidence>
<feature type="compositionally biased region" description="Polar residues" evidence="4">
    <location>
        <begin position="305"/>
        <end position="315"/>
    </location>
</feature>
<evidence type="ECO:0000256" key="2">
    <source>
        <dbReference type="ARBA" id="ARBA00023054"/>
    </source>
</evidence>